<dbReference type="AlphaFoldDB" id="A0AA90ZDX4"/>
<sequence length="291" mass="32788">MVSMDDVNLNLESEDPSADSSKKRTRNVTKLEYPLPNGKIDQNHRKIMITHFMLTRNGNGIVTYKDFSPTSLGFSNTSISSDLKFFESIGLIKSPKNSYYELTEVGYNFADKLMYDRTDEAKQILKKILVDSWFYKKAETYLAINDSASFKDMVHEFAHAAKAEIPKHQRNLKILVDYLVFANLLTSTDDDMVTLSNGFDISEKTDVPEKSTEKLYDNDSLTSAIKSIRKETSIETVDQEPLIATLKVNNPSASTNINVDISISLEITPDMTPDDIKGKLDAIISSLKDQE</sequence>
<dbReference type="RefSeq" id="WP_309741388.1">
    <property type="nucleotide sequence ID" value="NZ_JAVDQI010000018.1"/>
</dbReference>
<proteinExistence type="predicted"/>
<accession>A0AA90ZDX4</accession>
<keyword evidence="3" id="KW-1185">Reference proteome</keyword>
<evidence type="ECO:0000313" key="3">
    <source>
        <dbReference type="Proteomes" id="UP001185015"/>
    </source>
</evidence>
<name>A0AA90ZDX4_9EURY</name>
<reference evidence="2 3" key="1">
    <citation type="submission" date="2023-07" db="EMBL/GenBank/DDBJ databases">
        <title>Genomic Encyclopedia of Type Strains, Phase IV (KMG-IV): sequencing the most valuable type-strain genomes for metagenomic binning, comparative biology and taxonomic classification.</title>
        <authorList>
            <person name="Goeker M."/>
        </authorList>
    </citation>
    <scope>NUCLEOTIDE SEQUENCE [LARGE SCALE GENOMIC DNA]</scope>
    <source>
        <strain evidence="2 3">DSM 17273</strain>
    </source>
</reference>
<dbReference type="EMBL" id="JAVDQI010000018">
    <property type="protein sequence ID" value="MDR6224003.1"/>
    <property type="molecule type" value="Genomic_DNA"/>
</dbReference>
<comment type="caution">
    <text evidence="2">The sequence shown here is derived from an EMBL/GenBank/DDBJ whole genome shotgun (WGS) entry which is preliminary data.</text>
</comment>
<evidence type="ECO:0000313" key="2">
    <source>
        <dbReference type="EMBL" id="MDR6224003.1"/>
    </source>
</evidence>
<gene>
    <name evidence="2" type="ORF">J2750_002484</name>
</gene>
<dbReference type="Proteomes" id="UP001185015">
    <property type="component" value="Unassembled WGS sequence"/>
</dbReference>
<evidence type="ECO:0000256" key="1">
    <source>
        <dbReference type="SAM" id="MobiDB-lite"/>
    </source>
</evidence>
<protein>
    <submittedName>
        <fullName evidence="2">Mn-dependent DtxR family transcriptional regulator</fullName>
    </submittedName>
</protein>
<feature type="region of interest" description="Disordered" evidence="1">
    <location>
        <begin position="1"/>
        <end position="29"/>
    </location>
</feature>
<organism evidence="2 3">
    <name type="scientific">Methanococcoides alaskense</name>
    <dbReference type="NCBI Taxonomy" id="325778"/>
    <lineage>
        <taxon>Archaea</taxon>
        <taxon>Methanobacteriati</taxon>
        <taxon>Methanobacteriota</taxon>
        <taxon>Stenosarchaea group</taxon>
        <taxon>Methanomicrobia</taxon>
        <taxon>Methanosarcinales</taxon>
        <taxon>Methanosarcinaceae</taxon>
        <taxon>Methanococcoides</taxon>
    </lineage>
</organism>